<reference evidence="3" key="1">
    <citation type="submission" date="2021-02" db="EMBL/GenBank/DDBJ databases">
        <authorList>
            <person name="Dougan E. K."/>
            <person name="Rhodes N."/>
            <person name="Thang M."/>
            <person name="Chan C."/>
        </authorList>
    </citation>
    <scope>NUCLEOTIDE SEQUENCE</scope>
</reference>
<feature type="transmembrane region" description="Helical" evidence="2">
    <location>
        <begin position="12"/>
        <end position="34"/>
    </location>
</feature>
<evidence type="ECO:0000313" key="3">
    <source>
        <dbReference type="EMBL" id="CAE8586224.1"/>
    </source>
</evidence>
<dbReference type="AlphaFoldDB" id="A0A813DC25"/>
<sequence>NQTAARKFSRSAWFLAMLRLSQLALLLAVGAFFADANNEAPPQQKVSEDGRSKARTLEKKTRKQAQRIKALAKIQKFNAESEKAQLNTLVQKLAVAVEEEQDTKACLVASKKTGIGAFQRKSRQG</sequence>
<keyword evidence="4" id="KW-1185">Reference proteome</keyword>
<evidence type="ECO:0000256" key="1">
    <source>
        <dbReference type="SAM" id="MobiDB-lite"/>
    </source>
</evidence>
<keyword evidence="2" id="KW-1133">Transmembrane helix</keyword>
<keyword evidence="2" id="KW-0472">Membrane</keyword>
<accession>A0A813DC25</accession>
<feature type="compositionally biased region" description="Basic and acidic residues" evidence="1">
    <location>
        <begin position="46"/>
        <end position="59"/>
    </location>
</feature>
<evidence type="ECO:0000256" key="2">
    <source>
        <dbReference type="SAM" id="Phobius"/>
    </source>
</evidence>
<gene>
    <name evidence="3" type="ORF">PGLA1383_LOCUS5105</name>
</gene>
<proteinExistence type="predicted"/>
<organism evidence="3 4">
    <name type="scientific">Polarella glacialis</name>
    <name type="common">Dinoflagellate</name>
    <dbReference type="NCBI Taxonomy" id="89957"/>
    <lineage>
        <taxon>Eukaryota</taxon>
        <taxon>Sar</taxon>
        <taxon>Alveolata</taxon>
        <taxon>Dinophyceae</taxon>
        <taxon>Suessiales</taxon>
        <taxon>Suessiaceae</taxon>
        <taxon>Polarella</taxon>
    </lineage>
</organism>
<protein>
    <submittedName>
        <fullName evidence="3">Uncharacterized protein</fullName>
    </submittedName>
</protein>
<feature type="non-terminal residue" evidence="3">
    <location>
        <position position="1"/>
    </location>
</feature>
<dbReference type="EMBL" id="CAJNNV010001965">
    <property type="protein sequence ID" value="CAE8586224.1"/>
    <property type="molecule type" value="Genomic_DNA"/>
</dbReference>
<dbReference type="Proteomes" id="UP000654075">
    <property type="component" value="Unassembled WGS sequence"/>
</dbReference>
<feature type="region of interest" description="Disordered" evidence="1">
    <location>
        <begin position="39"/>
        <end position="62"/>
    </location>
</feature>
<keyword evidence="2" id="KW-0812">Transmembrane</keyword>
<comment type="caution">
    <text evidence="3">The sequence shown here is derived from an EMBL/GenBank/DDBJ whole genome shotgun (WGS) entry which is preliminary data.</text>
</comment>
<name>A0A813DC25_POLGL</name>
<evidence type="ECO:0000313" key="4">
    <source>
        <dbReference type="Proteomes" id="UP000654075"/>
    </source>
</evidence>